<dbReference type="RefSeq" id="XP_010835038.1">
    <property type="nucleotide sequence ID" value="XM_010836736.1"/>
</dbReference>
<dbReference type="Proteomes" id="UP000515208">
    <property type="component" value="Unplaced"/>
</dbReference>
<organism evidence="2 3">
    <name type="scientific">Bison bison bison</name>
    <name type="common">North American plains bison</name>
    <dbReference type="NCBI Taxonomy" id="43346"/>
    <lineage>
        <taxon>Eukaryota</taxon>
        <taxon>Metazoa</taxon>
        <taxon>Chordata</taxon>
        <taxon>Craniata</taxon>
        <taxon>Vertebrata</taxon>
        <taxon>Euteleostomi</taxon>
        <taxon>Mammalia</taxon>
        <taxon>Eutheria</taxon>
        <taxon>Laurasiatheria</taxon>
        <taxon>Artiodactyla</taxon>
        <taxon>Ruminantia</taxon>
        <taxon>Pecora</taxon>
        <taxon>Bovidae</taxon>
        <taxon>Bovinae</taxon>
        <taxon>Bison</taxon>
    </lineage>
</organism>
<feature type="compositionally biased region" description="Gly residues" evidence="1">
    <location>
        <begin position="133"/>
        <end position="142"/>
    </location>
</feature>
<reference evidence="3" key="1">
    <citation type="submission" date="2025-08" db="UniProtKB">
        <authorList>
            <consortium name="RefSeq"/>
        </authorList>
    </citation>
    <scope>IDENTIFICATION</scope>
    <source>
        <tissue evidence="3">Blood</tissue>
    </source>
</reference>
<dbReference type="GeneID" id="104986254"/>
<evidence type="ECO:0000313" key="2">
    <source>
        <dbReference type="Proteomes" id="UP000515208"/>
    </source>
</evidence>
<sequence>MDSCLPPGESWHQRTFFQVESYSFDGEHHLLAPLAEVPWSQRTAPSPQEAQALVQPSTALVTSLPSCDGDAEANLGSIFSASFPPSAGAAPVPRSLVAHCGRTLLRHPGLSPRTLGEAPGQEKEKKNRKRSWGGKGSGGSGGTESRCGVFQLQPCAAWRVVRKGDRGPRILWDSTPPLSRLPEDFNCIPRTQNHGRVAGGWGVAVGQPPTGFGNPLWTRPRRL</sequence>
<evidence type="ECO:0000256" key="1">
    <source>
        <dbReference type="SAM" id="MobiDB-lite"/>
    </source>
</evidence>
<dbReference type="KEGG" id="bbis:104986254"/>
<evidence type="ECO:0000313" key="3">
    <source>
        <dbReference type="RefSeq" id="XP_010835038.1"/>
    </source>
</evidence>
<feature type="region of interest" description="Disordered" evidence="1">
    <location>
        <begin position="107"/>
        <end position="145"/>
    </location>
</feature>
<accession>A0A6P3GUG8</accession>
<proteinExistence type="predicted"/>
<keyword evidence="2" id="KW-1185">Reference proteome</keyword>
<name>A0A6P3GUG8_BISBB</name>
<protein>
    <submittedName>
        <fullName evidence="3">Uncharacterized protein LOC104986254</fullName>
    </submittedName>
</protein>
<gene>
    <name evidence="3" type="primary">LOC104986254</name>
</gene>
<dbReference type="AlphaFoldDB" id="A0A6P3GUG8"/>